<evidence type="ECO:0000256" key="9">
    <source>
        <dbReference type="ARBA" id="ARBA00023157"/>
    </source>
</evidence>
<comment type="caution">
    <text evidence="13">The sequence shown here is derived from an EMBL/GenBank/DDBJ whole genome shotgun (WGS) entry which is preliminary data.</text>
</comment>
<evidence type="ECO:0000256" key="2">
    <source>
        <dbReference type="ARBA" id="ARBA00006597"/>
    </source>
</evidence>
<feature type="binding site" evidence="11">
    <location>
        <position position="53"/>
    </location>
    <ligand>
        <name>[4Fe-4S] cluster</name>
        <dbReference type="ChEBI" id="CHEBI:49883"/>
    </ligand>
</feature>
<dbReference type="EMBL" id="JBEOZY010000028">
    <property type="protein sequence ID" value="MER6167607.1"/>
    <property type="molecule type" value="Genomic_DNA"/>
</dbReference>
<proteinExistence type="inferred from homology"/>
<keyword evidence="4 11" id="KW-0479">Metal-binding</keyword>
<dbReference type="Pfam" id="PF02467">
    <property type="entry name" value="Whib"/>
    <property type="match status" value="1"/>
</dbReference>
<keyword evidence="10 11" id="KW-0804">Transcription</keyword>
<evidence type="ECO:0000256" key="4">
    <source>
        <dbReference type="ARBA" id="ARBA00022723"/>
    </source>
</evidence>
<dbReference type="HAMAP" id="MF_01479">
    <property type="entry name" value="WhiB"/>
    <property type="match status" value="1"/>
</dbReference>
<dbReference type="PANTHER" id="PTHR38839:SF6">
    <property type="entry name" value="TRANSCRIPTIONAL REGULATOR WHIB1"/>
    <property type="match status" value="1"/>
</dbReference>
<evidence type="ECO:0000259" key="12">
    <source>
        <dbReference type="PROSITE" id="PS51674"/>
    </source>
</evidence>
<keyword evidence="9 11" id="KW-1015">Disulfide bond</keyword>
<evidence type="ECO:0000313" key="13">
    <source>
        <dbReference type="EMBL" id="MER6167607.1"/>
    </source>
</evidence>
<feature type="binding site" evidence="11">
    <location>
        <position position="47"/>
    </location>
    <ligand>
        <name>[4Fe-4S] cluster</name>
        <dbReference type="ChEBI" id="CHEBI:49883"/>
    </ligand>
</feature>
<organism evidence="13 14">
    <name type="scientific">Streptomyces violaceorubidus</name>
    <dbReference type="NCBI Taxonomy" id="284042"/>
    <lineage>
        <taxon>Bacteria</taxon>
        <taxon>Bacillati</taxon>
        <taxon>Actinomycetota</taxon>
        <taxon>Actinomycetes</taxon>
        <taxon>Kitasatosporales</taxon>
        <taxon>Streptomycetaceae</taxon>
        <taxon>Streptomyces</taxon>
    </lineage>
</organism>
<evidence type="ECO:0000256" key="3">
    <source>
        <dbReference type="ARBA" id="ARBA00022485"/>
    </source>
</evidence>
<evidence type="ECO:0000256" key="8">
    <source>
        <dbReference type="ARBA" id="ARBA00023125"/>
    </source>
</evidence>
<evidence type="ECO:0000313" key="14">
    <source>
        <dbReference type="Proteomes" id="UP001496720"/>
    </source>
</evidence>
<accession>A0ABV1T217</accession>
<dbReference type="PANTHER" id="PTHR38839">
    <property type="entry name" value="TRANSCRIPTIONAL REGULATOR WHID-RELATED"/>
    <property type="match status" value="1"/>
</dbReference>
<keyword evidence="6 11" id="KW-0411">Iron-sulfur</keyword>
<keyword evidence="11" id="KW-0963">Cytoplasm</keyword>
<comment type="PTM">
    <text evidence="11">The Fe-S cluster can be nitrosylated by nitric oxide (NO).</text>
</comment>
<comment type="similarity">
    <text evidence="2 11">Belongs to the WhiB family.</text>
</comment>
<keyword evidence="8 11" id="KW-0238">DNA-binding</keyword>
<dbReference type="RefSeq" id="WP_037924276.1">
    <property type="nucleotide sequence ID" value="NZ_JBEOZY010000028.1"/>
</dbReference>
<comment type="cofactor">
    <cofactor evidence="11">
        <name>[4Fe-4S] cluster</name>
        <dbReference type="ChEBI" id="CHEBI:49883"/>
    </cofactor>
    <text evidence="11">Binds 1 [4Fe-4S] cluster per subunit. Following nitrosylation of the [4Fe-4S] cluster binds 1 [4Fe-8(NO)] cluster per subunit.</text>
</comment>
<evidence type="ECO:0000256" key="7">
    <source>
        <dbReference type="ARBA" id="ARBA00023015"/>
    </source>
</evidence>
<evidence type="ECO:0000256" key="1">
    <source>
        <dbReference type="ARBA" id="ARBA00004496"/>
    </source>
</evidence>
<reference evidence="13 14" key="1">
    <citation type="submission" date="2024-06" db="EMBL/GenBank/DDBJ databases">
        <title>The Natural Products Discovery Center: Release of the First 8490 Sequenced Strains for Exploring Actinobacteria Biosynthetic Diversity.</title>
        <authorList>
            <person name="Kalkreuter E."/>
            <person name="Kautsar S.A."/>
            <person name="Yang D."/>
            <person name="Bader C.D."/>
            <person name="Teijaro C.N."/>
            <person name="Fluegel L."/>
            <person name="Davis C.M."/>
            <person name="Simpson J.R."/>
            <person name="Lauterbach L."/>
            <person name="Steele A.D."/>
            <person name="Gui C."/>
            <person name="Meng S."/>
            <person name="Li G."/>
            <person name="Viehrig K."/>
            <person name="Ye F."/>
            <person name="Su P."/>
            <person name="Kiefer A.F."/>
            <person name="Nichols A."/>
            <person name="Cepeda A.J."/>
            <person name="Yan W."/>
            <person name="Fan B."/>
            <person name="Jiang Y."/>
            <person name="Adhikari A."/>
            <person name="Zheng C.-J."/>
            <person name="Schuster L."/>
            <person name="Cowan T.M."/>
            <person name="Smanski M.J."/>
            <person name="Chevrette M.G."/>
            <person name="De Carvalho L.P.S."/>
            <person name="Shen B."/>
        </authorList>
    </citation>
    <scope>NUCLEOTIDE SEQUENCE [LARGE SCALE GENOMIC DNA]</scope>
    <source>
        <strain evidence="13 14">NPDC001615</strain>
    </source>
</reference>
<feature type="binding site" evidence="11">
    <location>
        <position position="16"/>
    </location>
    <ligand>
        <name>[4Fe-4S] cluster</name>
        <dbReference type="ChEBI" id="CHEBI:49883"/>
    </ligand>
</feature>
<dbReference type="PROSITE" id="PS51674">
    <property type="entry name" value="4FE4S_WBL"/>
    <property type="match status" value="1"/>
</dbReference>
<dbReference type="InterPro" id="IPR003482">
    <property type="entry name" value="Whib"/>
</dbReference>
<protein>
    <recommendedName>
        <fullName evidence="11">Transcriptional regulator WhiB</fullName>
    </recommendedName>
</protein>
<sequence length="94" mass="10144">MYRDFLTGDWQTRSACRGEDPELFFPVGDSGPALLQAADAKAVCRLCSVTEACLRWAMDAGEVHGIWGGTDEGDRRLIRRGAARAAAASRTADV</sequence>
<evidence type="ECO:0000256" key="10">
    <source>
        <dbReference type="ARBA" id="ARBA00023163"/>
    </source>
</evidence>
<comment type="function">
    <text evidence="11">Acts as a transcriptional regulator. Probably redox-responsive. The apo- but not holo-form probably binds DNA.</text>
</comment>
<dbReference type="Proteomes" id="UP001496720">
    <property type="component" value="Unassembled WGS sequence"/>
</dbReference>
<keyword evidence="14" id="KW-1185">Reference proteome</keyword>
<comment type="PTM">
    <text evidence="11">Upon Fe-S cluster removal intramolecular disulfide bonds are formed.</text>
</comment>
<feature type="domain" description="4Fe-4S Wbl-type" evidence="12">
    <location>
        <begin position="15"/>
        <end position="77"/>
    </location>
</feature>
<gene>
    <name evidence="11" type="primary">whiB</name>
    <name evidence="13" type="ORF">ABT188_24180</name>
</gene>
<keyword evidence="7 11" id="KW-0805">Transcription regulation</keyword>
<evidence type="ECO:0000256" key="5">
    <source>
        <dbReference type="ARBA" id="ARBA00023004"/>
    </source>
</evidence>
<evidence type="ECO:0000256" key="6">
    <source>
        <dbReference type="ARBA" id="ARBA00023014"/>
    </source>
</evidence>
<name>A0ABV1T217_9ACTN</name>
<keyword evidence="3 11" id="KW-0004">4Fe-4S</keyword>
<comment type="subcellular location">
    <subcellularLocation>
        <location evidence="1 11">Cytoplasm</location>
    </subcellularLocation>
</comment>
<feature type="binding site" evidence="11">
    <location>
        <position position="44"/>
    </location>
    <ligand>
        <name>[4Fe-4S] cluster</name>
        <dbReference type="ChEBI" id="CHEBI:49883"/>
    </ligand>
</feature>
<keyword evidence="5 11" id="KW-0408">Iron</keyword>
<dbReference type="InterPro" id="IPR034768">
    <property type="entry name" value="4FE4S_WBL"/>
</dbReference>
<evidence type="ECO:0000256" key="11">
    <source>
        <dbReference type="HAMAP-Rule" id="MF_01479"/>
    </source>
</evidence>